<dbReference type="AlphaFoldDB" id="A0A095WZL3"/>
<evidence type="ECO:0000313" key="1">
    <source>
        <dbReference type="EMBL" id="KGF02876.1"/>
    </source>
</evidence>
<reference evidence="1 2" key="1">
    <citation type="submission" date="2014-07" db="EMBL/GenBank/DDBJ databases">
        <authorList>
            <person name="McCorrison J."/>
            <person name="Sanka R."/>
            <person name="Torralba M."/>
            <person name="Gillis M."/>
            <person name="Haft D.H."/>
            <person name="Methe B."/>
            <person name="Sutton G."/>
            <person name="Nelson K.E."/>
        </authorList>
    </citation>
    <scope>NUCLEOTIDE SEQUENCE [LARGE SCALE GENOMIC DNA]</scope>
    <source>
        <strain evidence="1 2">S7-1-13</strain>
    </source>
</reference>
<sequence length="226" mass="26460">MILTKFEKGKKTSFEISDGYDFKKISESESQIEDVFSLSLTNDVDDEKLRLLVILSPIFIAAFDNGSYELEFLKKTIENSAYPYGLYPNFFENFDKIQYLKAYEDANKQIVTEDIRLREDNTIDFYFNPIKDSYLKSLVVMVDSLIEDDKNRKTLLKYFAKMRNDIVINGRRSILANGIQAFYLNKYVVVWALELFDFIKENKADTSKFLEPIYDLTNNLKTPRLA</sequence>
<evidence type="ECO:0000313" key="2">
    <source>
        <dbReference type="Proteomes" id="UP000029579"/>
    </source>
</evidence>
<gene>
    <name evidence="1" type="ORF">HMPREF1630_09380</name>
</gene>
<name>A0A095WZL3_9FIRM</name>
<accession>A0A095WZL3</accession>
<dbReference type="RefSeq" id="WP_037328886.1">
    <property type="nucleotide sequence ID" value="NZ_JRMW01000044.1"/>
</dbReference>
<protein>
    <submittedName>
        <fullName evidence="1">Uncharacterized protein</fullName>
    </submittedName>
</protein>
<comment type="caution">
    <text evidence="1">The sequence shown here is derived from an EMBL/GenBank/DDBJ whole genome shotgun (WGS) entry which is preliminary data.</text>
</comment>
<proteinExistence type="predicted"/>
<dbReference type="eggNOG" id="ENOG5033V47">
    <property type="taxonomic scope" value="Bacteria"/>
</dbReference>
<dbReference type="Proteomes" id="UP000029579">
    <property type="component" value="Unassembled WGS sequence"/>
</dbReference>
<organism evidence="1 2">
    <name type="scientific">Anaerococcus lactolyticus S7-1-13</name>
    <dbReference type="NCBI Taxonomy" id="1284686"/>
    <lineage>
        <taxon>Bacteria</taxon>
        <taxon>Bacillati</taxon>
        <taxon>Bacillota</taxon>
        <taxon>Tissierellia</taxon>
        <taxon>Tissierellales</taxon>
        <taxon>Peptoniphilaceae</taxon>
        <taxon>Anaerococcus</taxon>
    </lineage>
</organism>
<dbReference type="EMBL" id="JRMW01000044">
    <property type="protein sequence ID" value="KGF02876.1"/>
    <property type="molecule type" value="Genomic_DNA"/>
</dbReference>